<sequence>MFKKQIREMMKKIIPISIVSLLLLFAVITSIIVLFFFNVGIFEILGIEYDSWKSILLFYGLSLVADAVVTIVLMFIKINCSKVGRNFRRLHEFILRVLLNFTAVYTIDEYMSSIRISFVAEVVFAIIISTIDISMGASKRDSVNPRSE</sequence>
<keyword evidence="3" id="KW-1185">Reference proteome</keyword>
<keyword evidence="1" id="KW-0812">Transmembrane</keyword>
<reference evidence="2 3" key="1">
    <citation type="submission" date="2018-03" db="EMBL/GenBank/DDBJ databases">
        <title>Aerobic endospore-forming bacteria genome sequencing and assembly.</title>
        <authorList>
            <person name="Cavalcante D.A."/>
            <person name="Driks A."/>
            <person name="Putonti C."/>
            <person name="De-Souza M.T."/>
        </authorList>
    </citation>
    <scope>NUCLEOTIDE SEQUENCE [LARGE SCALE GENOMIC DNA]</scope>
    <source>
        <strain evidence="2 3">SDF0028</strain>
    </source>
</reference>
<dbReference type="Pfam" id="PF14184">
    <property type="entry name" value="YrvL"/>
    <property type="match status" value="1"/>
</dbReference>
<feature type="transmembrane region" description="Helical" evidence="1">
    <location>
        <begin position="113"/>
        <end position="131"/>
    </location>
</feature>
<evidence type="ECO:0000256" key="1">
    <source>
        <dbReference type="SAM" id="Phobius"/>
    </source>
</evidence>
<evidence type="ECO:0000313" key="2">
    <source>
        <dbReference type="EMBL" id="TQR43619.1"/>
    </source>
</evidence>
<dbReference type="EMBL" id="SADY01000006">
    <property type="protein sequence ID" value="TQR43619.1"/>
    <property type="molecule type" value="Genomic_DNA"/>
</dbReference>
<evidence type="ECO:0000313" key="3">
    <source>
        <dbReference type="Proteomes" id="UP000316208"/>
    </source>
</evidence>
<evidence type="ECO:0008006" key="4">
    <source>
        <dbReference type="Google" id="ProtNLM"/>
    </source>
</evidence>
<accession>A0ABY3ALZ6</accession>
<dbReference type="Proteomes" id="UP000316208">
    <property type="component" value="Unassembled WGS sequence"/>
</dbReference>
<keyword evidence="1" id="KW-0472">Membrane</keyword>
<feature type="transmembrane region" description="Helical" evidence="1">
    <location>
        <begin position="57"/>
        <end position="78"/>
    </location>
</feature>
<comment type="caution">
    <text evidence="2">The sequence shown here is derived from an EMBL/GenBank/DDBJ whole genome shotgun (WGS) entry which is preliminary data.</text>
</comment>
<protein>
    <recommendedName>
        <fullName evidence="4">Regulatory protein YrvL</fullName>
    </recommendedName>
</protein>
<proteinExistence type="predicted"/>
<feature type="transmembrane region" description="Helical" evidence="1">
    <location>
        <begin position="12"/>
        <end position="37"/>
    </location>
</feature>
<organism evidence="2 3">
    <name type="scientific">Paenibacillus popilliae</name>
    <name type="common">Bacillus popilliae</name>
    <dbReference type="NCBI Taxonomy" id="78057"/>
    <lineage>
        <taxon>Bacteria</taxon>
        <taxon>Bacillati</taxon>
        <taxon>Bacillota</taxon>
        <taxon>Bacilli</taxon>
        <taxon>Bacillales</taxon>
        <taxon>Paenibacillaceae</taxon>
        <taxon>Paenibacillus</taxon>
    </lineage>
</organism>
<keyword evidence="1" id="KW-1133">Transmembrane helix</keyword>
<name>A0ABY3ALZ6_PAEPP</name>
<dbReference type="InterPro" id="IPR025912">
    <property type="entry name" value="YrvL"/>
</dbReference>
<gene>
    <name evidence="2" type="ORF">C7Y44_21015</name>
</gene>